<proteinExistence type="predicted"/>
<dbReference type="HOGENOM" id="CLU_137826_0_0_3"/>
<gene>
    <name evidence="3" type="ORF">A19Y_0742</name>
</gene>
<dbReference type="AlphaFoldDB" id="A0A073CC77"/>
<feature type="compositionally biased region" description="Gly residues" evidence="1">
    <location>
        <begin position="86"/>
        <end position="100"/>
    </location>
</feature>
<dbReference type="STRING" id="388467.A19Y_0742"/>
<protein>
    <recommendedName>
        <fullName evidence="5">RSAM-associated Gly-rich repeat protein</fullName>
    </recommendedName>
</protein>
<organism evidence="3 4">
    <name type="scientific">Planktothrix agardhii (strain NIVA-CYA 126/8)</name>
    <dbReference type="NCBI Taxonomy" id="388467"/>
    <lineage>
        <taxon>Bacteria</taxon>
        <taxon>Bacillati</taxon>
        <taxon>Cyanobacteriota</taxon>
        <taxon>Cyanophyceae</taxon>
        <taxon>Oscillatoriophycideae</taxon>
        <taxon>Oscillatoriales</taxon>
        <taxon>Microcoleaceae</taxon>
        <taxon>Planktothrix</taxon>
    </lineage>
</organism>
<keyword evidence="4" id="KW-1185">Reference proteome</keyword>
<feature type="signal peptide" evidence="2">
    <location>
        <begin position="1"/>
        <end position="26"/>
    </location>
</feature>
<keyword evidence="2" id="KW-0732">Signal</keyword>
<evidence type="ECO:0000256" key="1">
    <source>
        <dbReference type="SAM" id="MobiDB-lite"/>
    </source>
</evidence>
<evidence type="ECO:0000313" key="4">
    <source>
        <dbReference type="Proteomes" id="UP000027395"/>
    </source>
</evidence>
<feature type="chain" id="PRO_5001688949" description="RSAM-associated Gly-rich repeat protein" evidence="2">
    <location>
        <begin position="27"/>
        <end position="120"/>
    </location>
</feature>
<dbReference type="NCBIfam" id="TIGR04260">
    <property type="entry name" value="Cyano_gly_rpt"/>
    <property type="match status" value="1"/>
</dbReference>
<dbReference type="RefSeq" id="WP_042152122.1">
    <property type="nucleotide sequence ID" value="NZ_CM002803.1"/>
</dbReference>
<sequence length="120" mass="12890">MEISTKIGLVGFFLALSALNIPAANATVQTTDSAILSTTIESRLSRITESLKQRENQLQEKTEALQPGEQIARGVWGNGGGRGGWINRGGGGSWGNGGSWRNGNNWRNGWGDGGRFVNFR</sequence>
<reference evidence="3 4" key="1">
    <citation type="journal article" date="2014" name="Appl. Environ. Microbiol.">
        <title>Elucidation of insertion elements encoded on plasmids and in vitro construction of shuttle vectors from the toxic cyanobacterium Planktothrix.</title>
        <authorList>
            <person name="Christiansen G."/>
            <person name="Goesmann A."/>
            <person name="Kurmayer R."/>
        </authorList>
    </citation>
    <scope>NUCLEOTIDE SEQUENCE [LARGE SCALE GENOMIC DNA]</scope>
    <source>
        <strain evidence="3 4">NIVA-CYA 126/8</strain>
    </source>
</reference>
<dbReference type="GeneID" id="77286995"/>
<evidence type="ECO:0008006" key="5">
    <source>
        <dbReference type="Google" id="ProtNLM"/>
    </source>
</evidence>
<feature type="region of interest" description="Disordered" evidence="1">
    <location>
        <begin position="86"/>
        <end position="107"/>
    </location>
</feature>
<accession>A0A073CC77</accession>
<dbReference type="PATRIC" id="fig|388467.6.peg.682"/>
<dbReference type="EMBL" id="CM002803">
    <property type="protein sequence ID" value="KEI65909.1"/>
    <property type="molecule type" value="Genomic_DNA"/>
</dbReference>
<dbReference type="Proteomes" id="UP000027395">
    <property type="component" value="Chromosome"/>
</dbReference>
<evidence type="ECO:0000313" key="3">
    <source>
        <dbReference type="EMBL" id="KEI65909.1"/>
    </source>
</evidence>
<evidence type="ECO:0000256" key="2">
    <source>
        <dbReference type="SAM" id="SignalP"/>
    </source>
</evidence>
<dbReference type="InterPro" id="IPR026356">
    <property type="entry name" value="GrrA/OscA1_RiPP"/>
</dbReference>
<name>A0A073CC77_PLAA1</name>
<dbReference type="eggNOG" id="ENOG5030QDC">
    <property type="taxonomic scope" value="Bacteria"/>
</dbReference>